<comment type="caution">
    <text evidence="1">The sequence shown here is derived from an EMBL/GenBank/DDBJ whole genome shotgun (WGS) entry which is preliminary data.</text>
</comment>
<dbReference type="AlphaFoldDB" id="A0A3M7P346"/>
<organism evidence="1 2">
    <name type="scientific">Brachionus plicatilis</name>
    <name type="common">Marine rotifer</name>
    <name type="synonym">Brachionus muelleri</name>
    <dbReference type="NCBI Taxonomy" id="10195"/>
    <lineage>
        <taxon>Eukaryota</taxon>
        <taxon>Metazoa</taxon>
        <taxon>Spiralia</taxon>
        <taxon>Gnathifera</taxon>
        <taxon>Rotifera</taxon>
        <taxon>Eurotatoria</taxon>
        <taxon>Monogononta</taxon>
        <taxon>Pseudotrocha</taxon>
        <taxon>Ploima</taxon>
        <taxon>Brachionidae</taxon>
        <taxon>Brachionus</taxon>
    </lineage>
</organism>
<evidence type="ECO:0000313" key="2">
    <source>
        <dbReference type="Proteomes" id="UP000276133"/>
    </source>
</evidence>
<accession>A0A3M7P346</accession>
<dbReference type="EMBL" id="REGN01013876">
    <property type="protein sequence ID" value="RMZ93359.1"/>
    <property type="molecule type" value="Genomic_DNA"/>
</dbReference>
<protein>
    <submittedName>
        <fullName evidence="1">Uncharacterized protein</fullName>
    </submittedName>
</protein>
<keyword evidence="2" id="KW-1185">Reference proteome</keyword>
<gene>
    <name evidence="1" type="ORF">BpHYR1_041259</name>
</gene>
<name>A0A3M7P346_BRAPC</name>
<sequence length="104" mass="11990">MAPVQSHGPRQQSVDENLKMINKYYNDTNASFEQLPQWALGHNLNVALVNQLYYNPAAQNFLLFYHNIINFYQPTKFPHSIIAQMLLELRLNPETIDLSISNGV</sequence>
<evidence type="ECO:0000313" key="1">
    <source>
        <dbReference type="EMBL" id="RMZ93359.1"/>
    </source>
</evidence>
<dbReference type="Proteomes" id="UP000276133">
    <property type="component" value="Unassembled WGS sequence"/>
</dbReference>
<proteinExistence type="predicted"/>
<reference evidence="1 2" key="1">
    <citation type="journal article" date="2018" name="Sci. Rep.">
        <title>Genomic signatures of local adaptation to the degree of environmental predictability in rotifers.</title>
        <authorList>
            <person name="Franch-Gras L."/>
            <person name="Hahn C."/>
            <person name="Garcia-Roger E.M."/>
            <person name="Carmona M.J."/>
            <person name="Serra M."/>
            <person name="Gomez A."/>
        </authorList>
    </citation>
    <scope>NUCLEOTIDE SEQUENCE [LARGE SCALE GENOMIC DNA]</scope>
    <source>
        <strain evidence="1">HYR1</strain>
    </source>
</reference>